<keyword evidence="3" id="KW-1185">Reference proteome</keyword>
<accession>A0A2S7KSL1</accession>
<keyword evidence="2" id="KW-0255">Endonuclease</keyword>
<evidence type="ECO:0000313" key="2">
    <source>
        <dbReference type="EMBL" id="PQB05619.1"/>
    </source>
</evidence>
<dbReference type="Proteomes" id="UP000239800">
    <property type="component" value="Unassembled WGS sequence"/>
</dbReference>
<dbReference type="EMBL" id="MQUB01000001">
    <property type="protein sequence ID" value="PQB05619.1"/>
    <property type="molecule type" value="Genomic_DNA"/>
</dbReference>
<name>A0A2S7KSL1_9FLAO</name>
<keyword evidence="2" id="KW-0540">Nuclease</keyword>
<dbReference type="AlphaFoldDB" id="A0A2S7KSL1"/>
<dbReference type="Pfam" id="PF19580">
    <property type="entry name" value="Exo_endo_phos_3"/>
    <property type="match status" value="1"/>
</dbReference>
<dbReference type="Gene3D" id="3.60.10.10">
    <property type="entry name" value="Endonuclease/exonuclease/phosphatase"/>
    <property type="match status" value="1"/>
</dbReference>
<proteinExistence type="predicted"/>
<feature type="domain" description="Endonuclease/exonuclease/phosphatase" evidence="1">
    <location>
        <begin position="5"/>
        <end position="306"/>
    </location>
</feature>
<dbReference type="PANTHER" id="PTHR42834:SF1">
    <property type="entry name" value="ENDONUCLEASE_EXONUCLEASE_PHOSPHATASE FAMILY PROTEIN (AFU_ORTHOLOGUE AFUA_3G09210)"/>
    <property type="match status" value="1"/>
</dbReference>
<dbReference type="PANTHER" id="PTHR42834">
    <property type="entry name" value="ENDONUCLEASE/EXONUCLEASE/PHOSPHATASE FAMILY PROTEIN (AFU_ORTHOLOGUE AFUA_3G09210)"/>
    <property type="match status" value="1"/>
</dbReference>
<dbReference type="SUPFAM" id="SSF56219">
    <property type="entry name" value="DNase I-like"/>
    <property type="match status" value="1"/>
</dbReference>
<dbReference type="OrthoDB" id="9802724at2"/>
<reference evidence="2 3" key="1">
    <citation type="submission" date="2016-11" db="EMBL/GenBank/DDBJ databases">
        <title>Trade-off between light-utilization and light-protection in marine flavobacteria.</title>
        <authorList>
            <person name="Kumagai Y."/>
        </authorList>
    </citation>
    <scope>NUCLEOTIDE SEQUENCE [LARGE SCALE GENOMIC DNA]</scope>
    <source>
        <strain evidence="2 3">NBRC 107741</strain>
    </source>
</reference>
<dbReference type="RefSeq" id="WP_104813563.1">
    <property type="nucleotide sequence ID" value="NZ_MQUB01000001.1"/>
</dbReference>
<sequence>MSQFCIAFYNLENLFDTVNDPKTLDDDFTENSDRRWDEKRLQKKLKKLGRVISSIGYRDIGHSPVILGIAEVENEEVVRRLIQSKFLRKKGYDLVHFDSPDERGIDTALIYRKRFFRVEQQQVHTLHLVNERGQRDFTRDILHVQGVLNGHRVHVLVNHWPSRRAGVELTEPRRVDAANRNLEVIQAIREQDANARVIVMGDLNDDPHSLSVKTLTDDGLYNPMEDLHRRGLGSLNYQDNWNLFDQILMSPNLQHPHPNPFRFREAHIHSPQDIREFRGRFKGNPFRTFAGRRYLGGFSDHFPVYTLFDLREER</sequence>
<dbReference type="InterPro" id="IPR005135">
    <property type="entry name" value="Endo/exonuclease/phosphatase"/>
</dbReference>
<organism evidence="2 3">
    <name type="scientific">Aureitalea marina</name>
    <dbReference type="NCBI Taxonomy" id="930804"/>
    <lineage>
        <taxon>Bacteria</taxon>
        <taxon>Pseudomonadati</taxon>
        <taxon>Bacteroidota</taxon>
        <taxon>Flavobacteriia</taxon>
        <taxon>Flavobacteriales</taxon>
        <taxon>Flavobacteriaceae</taxon>
        <taxon>Aureitalea</taxon>
    </lineage>
</organism>
<gene>
    <name evidence="2" type="ORF">BST85_12465</name>
</gene>
<evidence type="ECO:0000259" key="1">
    <source>
        <dbReference type="Pfam" id="PF19580"/>
    </source>
</evidence>
<keyword evidence="2" id="KW-0378">Hydrolase</keyword>
<protein>
    <submittedName>
        <fullName evidence="2">Endonuclease</fullName>
    </submittedName>
</protein>
<comment type="caution">
    <text evidence="2">The sequence shown here is derived from an EMBL/GenBank/DDBJ whole genome shotgun (WGS) entry which is preliminary data.</text>
</comment>
<evidence type="ECO:0000313" key="3">
    <source>
        <dbReference type="Proteomes" id="UP000239800"/>
    </source>
</evidence>
<dbReference type="GO" id="GO:0004519">
    <property type="term" value="F:endonuclease activity"/>
    <property type="evidence" value="ECO:0007669"/>
    <property type="project" value="UniProtKB-KW"/>
</dbReference>
<dbReference type="InterPro" id="IPR036691">
    <property type="entry name" value="Endo/exonu/phosph_ase_sf"/>
</dbReference>